<name>A0A0X1T584_PSEAA</name>
<protein>
    <recommendedName>
        <fullName evidence="2">Transglycosylase SLT domain-containing protein</fullName>
    </recommendedName>
</protein>
<feature type="region of interest" description="Disordered" evidence="1">
    <location>
        <begin position="109"/>
        <end position="154"/>
    </location>
</feature>
<sequence>MSLSISPVRTAVQDIANRFDSELANLGRPGGHEHGLDSGQSANQSPDPSAMGIFAAQPQNPVNFAPPDVPNKVGAVGGAGEAQQPDILDQLLQVIQKAVMQWLQAMLKPQQDDDSADDSVAPAQNGGGGGVGDAGGGSPVKGASGGAPASGAGGAGAVDNAGGLSSGGELHLPKQLEPYRADILDAAKATGMPAKVIAGQIWAESRGNLGAASTNVNGKTDAGLMQINADTFAGLKKENPGLLGNANVNNAHDNILAGALYLRDQAKAFSGNIGAALRAYNSGPDKVNTRNLADTGGVGSSSYPADVLKFAEIIGSGKGQLPA</sequence>
<dbReference type="Gene3D" id="1.10.530.10">
    <property type="match status" value="1"/>
</dbReference>
<dbReference type="RefSeq" id="WP_017133188.1">
    <property type="nucleotide sequence ID" value="NZ_CP014135.1"/>
</dbReference>
<dbReference type="EMBL" id="CP014135">
    <property type="protein sequence ID" value="AMB87237.1"/>
    <property type="molecule type" value="Genomic_DNA"/>
</dbReference>
<dbReference type="OrthoDB" id="6839175at2"/>
<feature type="domain" description="Transglycosylase SLT" evidence="2">
    <location>
        <begin position="185"/>
        <end position="290"/>
    </location>
</feature>
<feature type="compositionally biased region" description="Polar residues" evidence="1">
    <location>
        <begin position="38"/>
        <end position="47"/>
    </location>
</feature>
<organism evidence="3 4">
    <name type="scientific">Pseudomonas agarici</name>
    <dbReference type="NCBI Taxonomy" id="46677"/>
    <lineage>
        <taxon>Bacteria</taxon>
        <taxon>Pseudomonadati</taxon>
        <taxon>Pseudomonadota</taxon>
        <taxon>Gammaproteobacteria</taxon>
        <taxon>Pseudomonadales</taxon>
        <taxon>Pseudomonadaceae</taxon>
        <taxon>Pseudomonas</taxon>
    </lineage>
</organism>
<reference evidence="3 4" key="1">
    <citation type="submission" date="2016-01" db="EMBL/GenBank/DDBJ databases">
        <authorList>
            <person name="McClelland M."/>
            <person name="Jain A."/>
            <person name="Saraogi P."/>
            <person name="Mendelson R."/>
            <person name="Westerman R."/>
            <person name="SanMiguel P."/>
            <person name="Csonka L."/>
        </authorList>
    </citation>
    <scope>NUCLEOTIDE SEQUENCE [LARGE SCALE GENOMIC DNA]</scope>
    <source>
        <strain evidence="3 4">NCPPB 2472</strain>
    </source>
</reference>
<gene>
    <name evidence="3" type="ORF">AWM79_18845</name>
</gene>
<evidence type="ECO:0000313" key="4">
    <source>
        <dbReference type="Proteomes" id="UP000063229"/>
    </source>
</evidence>
<evidence type="ECO:0000256" key="1">
    <source>
        <dbReference type="SAM" id="MobiDB-lite"/>
    </source>
</evidence>
<dbReference type="STRING" id="46677.AWM79_18845"/>
<dbReference type="Pfam" id="PF01464">
    <property type="entry name" value="SLT"/>
    <property type="match status" value="1"/>
</dbReference>
<dbReference type="CDD" id="cd00254">
    <property type="entry name" value="LT-like"/>
    <property type="match status" value="1"/>
</dbReference>
<accession>A0A0X1T584</accession>
<dbReference type="AlphaFoldDB" id="A0A0X1T584"/>
<evidence type="ECO:0000313" key="3">
    <source>
        <dbReference type="EMBL" id="AMB87237.1"/>
    </source>
</evidence>
<dbReference type="Proteomes" id="UP000063229">
    <property type="component" value="Chromosome"/>
</dbReference>
<feature type="compositionally biased region" description="Gly residues" evidence="1">
    <location>
        <begin position="125"/>
        <end position="145"/>
    </location>
</feature>
<dbReference type="InterPro" id="IPR008258">
    <property type="entry name" value="Transglycosylase_SLT_dom_1"/>
</dbReference>
<dbReference type="KEGG" id="pagb:AWM79_18845"/>
<dbReference type="SUPFAM" id="SSF53955">
    <property type="entry name" value="Lysozyme-like"/>
    <property type="match status" value="1"/>
</dbReference>
<keyword evidence="4" id="KW-1185">Reference proteome</keyword>
<evidence type="ECO:0000259" key="2">
    <source>
        <dbReference type="Pfam" id="PF01464"/>
    </source>
</evidence>
<proteinExistence type="predicted"/>
<feature type="region of interest" description="Disordered" evidence="1">
    <location>
        <begin position="23"/>
        <end position="67"/>
    </location>
</feature>
<dbReference type="InterPro" id="IPR023346">
    <property type="entry name" value="Lysozyme-like_dom_sf"/>
</dbReference>